<accession>A0A0H3BIF5</accession>
<dbReference type="Proteomes" id="UP000001202">
    <property type="component" value="Chromosome"/>
</dbReference>
<evidence type="ECO:0000313" key="2">
    <source>
        <dbReference type="Proteomes" id="UP000001202"/>
    </source>
</evidence>
<proteinExistence type="predicted"/>
<dbReference type="AlphaFoldDB" id="A0A0H3BIF5"/>
<dbReference type="EMBL" id="CP000805">
    <property type="protein sequence ID" value="ACD70658.1"/>
    <property type="molecule type" value="Genomic_DNA"/>
</dbReference>
<protein>
    <submittedName>
        <fullName evidence="1">Uncharacterized protein</fullName>
    </submittedName>
</protein>
<evidence type="ECO:0000313" key="1">
    <source>
        <dbReference type="EMBL" id="ACD70658.1"/>
    </source>
</evidence>
<dbReference type="KEGG" id="tpp:TPASS_0232"/>
<name>A0A0H3BIF5_TREPS</name>
<organism evidence="1 2">
    <name type="scientific">Treponema pallidum subsp. pallidum (strain SS14)</name>
    <dbReference type="NCBI Taxonomy" id="455434"/>
    <lineage>
        <taxon>Bacteria</taxon>
        <taxon>Pseudomonadati</taxon>
        <taxon>Spirochaetota</taxon>
        <taxon>Spirochaetia</taxon>
        <taxon>Spirochaetales</taxon>
        <taxon>Treponemataceae</taxon>
        <taxon>Treponema</taxon>
    </lineage>
</organism>
<reference evidence="1 2" key="1">
    <citation type="journal article" date="2008" name="BMC Microbiol.">
        <title>Complete genome sequence of Treponema pallidum ssp. pallidum strain SS14 determined with oligonucleotide arrays.</title>
        <authorList>
            <person name="Matejkova P."/>
            <person name="Strouhal M."/>
            <person name="Smajs D."/>
            <person name="Norris S.J."/>
            <person name="Palzkill T."/>
            <person name="Petrosino J.F."/>
            <person name="Sodergren E."/>
            <person name="Norton J.E."/>
            <person name="Singh J."/>
            <person name="Richmond T.A."/>
            <person name="Molla M.N."/>
            <person name="Albert T.J."/>
            <person name="Weinstock G.M."/>
        </authorList>
    </citation>
    <scope>NUCLEOTIDE SEQUENCE [LARGE SCALE GENOMIC DNA]</scope>
    <source>
        <strain evidence="1 2">SS14</strain>
    </source>
</reference>
<gene>
    <name evidence="1" type="ordered locus">TPASS_0232</name>
</gene>
<sequence length="38" mass="3915">MYCTRCVFAGARGGERSPAAVLSVGKIPAPIVISGYLC</sequence>